<protein>
    <submittedName>
        <fullName evidence="6">Uncharacterized protein</fullName>
    </submittedName>
</protein>
<dbReference type="OrthoDB" id="6275927at2759"/>
<feature type="region of interest" description="Disordered" evidence="5">
    <location>
        <begin position="71"/>
        <end position="108"/>
    </location>
</feature>
<dbReference type="SMART" id="SM01371">
    <property type="entry name" value="TFIIA"/>
    <property type="match status" value="1"/>
</dbReference>
<dbReference type="GO" id="GO:0006367">
    <property type="term" value="P:transcription initiation at RNA polymerase II promoter"/>
    <property type="evidence" value="ECO:0007669"/>
    <property type="project" value="InterPro"/>
</dbReference>
<accession>A0A0C2XAL3</accession>
<dbReference type="SUPFAM" id="SSF47396">
    <property type="entry name" value="Transcription factor IIA (TFIIA), alpha-helical domain"/>
    <property type="match status" value="1"/>
</dbReference>
<dbReference type="Proteomes" id="UP000054549">
    <property type="component" value="Unassembled WGS sequence"/>
</dbReference>
<feature type="compositionally biased region" description="Low complexity" evidence="5">
    <location>
        <begin position="206"/>
        <end position="229"/>
    </location>
</feature>
<name>A0A0C2XAL3_AMAMK</name>
<dbReference type="FunCoup" id="A0A0C2XAL3">
    <property type="interactions" value="432"/>
</dbReference>
<dbReference type="HOGENOM" id="CLU_030027_2_0_1"/>
<feature type="region of interest" description="Disordered" evidence="5">
    <location>
        <begin position="145"/>
        <end position="292"/>
    </location>
</feature>
<evidence type="ECO:0000256" key="3">
    <source>
        <dbReference type="ARBA" id="ARBA00023163"/>
    </source>
</evidence>
<feature type="compositionally biased region" description="Pro residues" evidence="5">
    <location>
        <begin position="75"/>
        <end position="85"/>
    </location>
</feature>
<dbReference type="AlphaFoldDB" id="A0A0C2XAL3"/>
<sequence>MSNKIVFCPILTRPFGVVEPAIYRAVIEDVISSIKPDFEEYGVDEDILAELKRSVLQKWQEKVLASRVADFDAAQPPPPPPPQVPQVPQQHHPYPPHPIHMVQPPYPGHNPYGALPVPGQPAVKSEPMDGRYMLHGLPHFALPPLAPPSLTNGRQLPPPIPHPGGQTGVLSFPRAQASSTPSASPRPFPSQPATGQPSSQPPPPTAAAAALQSQQAPLRIPQVDGPSESSGEEDSPSPPHSQAFAPRPSHPSLPQPALNPPATASREDSEAINSDLDDSDTEGEEEAEEGTVGETDIVFCTYDKVARVKNKWKCILKDGMIHINGRDYLFAKCTGEFEW</sequence>
<dbReference type="InterPro" id="IPR004855">
    <property type="entry name" value="TFIIA_asu/bsu"/>
</dbReference>
<reference evidence="6 7" key="1">
    <citation type="submission" date="2014-04" db="EMBL/GenBank/DDBJ databases">
        <title>Evolutionary Origins and Diversification of the Mycorrhizal Mutualists.</title>
        <authorList>
            <consortium name="DOE Joint Genome Institute"/>
            <consortium name="Mycorrhizal Genomics Consortium"/>
            <person name="Kohler A."/>
            <person name="Kuo A."/>
            <person name="Nagy L.G."/>
            <person name="Floudas D."/>
            <person name="Copeland A."/>
            <person name="Barry K.W."/>
            <person name="Cichocki N."/>
            <person name="Veneault-Fourrey C."/>
            <person name="LaButti K."/>
            <person name="Lindquist E.A."/>
            <person name="Lipzen A."/>
            <person name="Lundell T."/>
            <person name="Morin E."/>
            <person name="Murat C."/>
            <person name="Riley R."/>
            <person name="Ohm R."/>
            <person name="Sun H."/>
            <person name="Tunlid A."/>
            <person name="Henrissat B."/>
            <person name="Grigoriev I.V."/>
            <person name="Hibbett D.S."/>
            <person name="Martin F."/>
        </authorList>
    </citation>
    <scope>NUCLEOTIDE SEQUENCE [LARGE SCALE GENOMIC DNA]</scope>
    <source>
        <strain evidence="6 7">Koide BX008</strain>
    </source>
</reference>
<dbReference type="Gene3D" id="2.30.18.10">
    <property type="entry name" value="Transcription factor IIA (TFIIA), beta-barrel domain"/>
    <property type="match status" value="1"/>
</dbReference>
<feature type="compositionally biased region" description="Pro residues" evidence="5">
    <location>
        <begin position="93"/>
        <end position="108"/>
    </location>
</feature>
<comment type="subcellular location">
    <subcellularLocation>
        <location evidence="1">Nucleus</location>
    </subcellularLocation>
</comment>
<dbReference type="PANTHER" id="PTHR12694">
    <property type="entry name" value="TRANSCRIPTION INITIATION FACTOR IIA SUBUNIT 1"/>
    <property type="match status" value="1"/>
</dbReference>
<dbReference type="Gene3D" id="1.10.287.100">
    <property type="match status" value="1"/>
</dbReference>
<evidence type="ECO:0000313" key="6">
    <source>
        <dbReference type="EMBL" id="KIL65878.1"/>
    </source>
</evidence>
<evidence type="ECO:0000256" key="5">
    <source>
        <dbReference type="SAM" id="MobiDB-lite"/>
    </source>
</evidence>
<dbReference type="GO" id="GO:0005672">
    <property type="term" value="C:transcription factor TFIIA complex"/>
    <property type="evidence" value="ECO:0007669"/>
    <property type="project" value="InterPro"/>
</dbReference>
<dbReference type="Pfam" id="PF03153">
    <property type="entry name" value="TFIIA"/>
    <property type="match status" value="1"/>
</dbReference>
<dbReference type="EMBL" id="KN818239">
    <property type="protein sequence ID" value="KIL65878.1"/>
    <property type="molecule type" value="Genomic_DNA"/>
</dbReference>
<feature type="compositionally biased region" description="Acidic residues" evidence="5">
    <location>
        <begin position="275"/>
        <end position="291"/>
    </location>
</feature>
<keyword evidence="7" id="KW-1185">Reference proteome</keyword>
<dbReference type="SUPFAM" id="SSF50784">
    <property type="entry name" value="Transcription factor IIA (TFIIA), beta-barrel domain"/>
    <property type="match status" value="1"/>
</dbReference>
<dbReference type="CDD" id="cd07976">
    <property type="entry name" value="TFIIA_alpha_beta_like"/>
    <property type="match status" value="1"/>
</dbReference>
<dbReference type="InterPro" id="IPR009088">
    <property type="entry name" value="TFIIA_b-brl"/>
</dbReference>
<gene>
    <name evidence="6" type="ORF">M378DRAFT_178090</name>
</gene>
<evidence type="ECO:0000256" key="4">
    <source>
        <dbReference type="ARBA" id="ARBA00023242"/>
    </source>
</evidence>
<keyword evidence="3" id="KW-0804">Transcription</keyword>
<dbReference type="PANTHER" id="PTHR12694:SF8">
    <property type="entry name" value="TRANSCRIPTION INITIATION FACTOR IIA SUBUNIT 1"/>
    <property type="match status" value="1"/>
</dbReference>
<keyword evidence="4" id="KW-0539">Nucleus</keyword>
<evidence type="ECO:0000256" key="2">
    <source>
        <dbReference type="ARBA" id="ARBA00010059"/>
    </source>
</evidence>
<proteinExistence type="inferred from homology"/>
<feature type="compositionally biased region" description="Pro residues" evidence="5">
    <location>
        <begin position="248"/>
        <end position="259"/>
    </location>
</feature>
<comment type="similarity">
    <text evidence="2">Belongs to the TFIIA subunit 1 family.</text>
</comment>
<evidence type="ECO:0000256" key="1">
    <source>
        <dbReference type="ARBA" id="ARBA00004123"/>
    </source>
</evidence>
<dbReference type="InParanoid" id="A0A0C2XAL3"/>
<evidence type="ECO:0000313" key="7">
    <source>
        <dbReference type="Proteomes" id="UP000054549"/>
    </source>
</evidence>
<dbReference type="STRING" id="946122.A0A0C2XAL3"/>
<organism evidence="6 7">
    <name type="scientific">Amanita muscaria (strain Koide BX008)</name>
    <dbReference type="NCBI Taxonomy" id="946122"/>
    <lineage>
        <taxon>Eukaryota</taxon>
        <taxon>Fungi</taxon>
        <taxon>Dikarya</taxon>
        <taxon>Basidiomycota</taxon>
        <taxon>Agaricomycotina</taxon>
        <taxon>Agaricomycetes</taxon>
        <taxon>Agaricomycetidae</taxon>
        <taxon>Agaricales</taxon>
        <taxon>Pluteineae</taxon>
        <taxon>Amanitaceae</taxon>
        <taxon>Amanita</taxon>
    </lineage>
</organism>